<protein>
    <submittedName>
        <fullName evidence="2">Uncharacterized protein</fullName>
    </submittedName>
</protein>
<evidence type="ECO:0000313" key="3">
    <source>
        <dbReference type="Proteomes" id="UP000886653"/>
    </source>
</evidence>
<keyword evidence="1" id="KW-0472">Membrane</keyword>
<keyword evidence="1" id="KW-0812">Transmembrane</keyword>
<comment type="caution">
    <text evidence="2">The sequence shown here is derived from an EMBL/GenBank/DDBJ whole genome shotgun (WGS) entry which is preliminary data.</text>
</comment>
<dbReference type="AlphaFoldDB" id="A0A9P6NAP2"/>
<reference evidence="2" key="1">
    <citation type="submission" date="2013-11" db="EMBL/GenBank/DDBJ databases">
        <title>Genome sequence of the fusiform rust pathogen reveals effectors for host alternation and coevolution with pine.</title>
        <authorList>
            <consortium name="DOE Joint Genome Institute"/>
            <person name="Smith K."/>
            <person name="Pendleton A."/>
            <person name="Kubisiak T."/>
            <person name="Anderson C."/>
            <person name="Salamov A."/>
            <person name="Aerts A."/>
            <person name="Riley R."/>
            <person name="Clum A."/>
            <person name="Lindquist E."/>
            <person name="Ence D."/>
            <person name="Campbell M."/>
            <person name="Kronenberg Z."/>
            <person name="Feau N."/>
            <person name="Dhillon B."/>
            <person name="Hamelin R."/>
            <person name="Burleigh J."/>
            <person name="Smith J."/>
            <person name="Yandell M."/>
            <person name="Nelson C."/>
            <person name="Grigoriev I."/>
            <person name="Davis J."/>
        </authorList>
    </citation>
    <scope>NUCLEOTIDE SEQUENCE</scope>
    <source>
        <strain evidence="2">G11</strain>
    </source>
</reference>
<gene>
    <name evidence="2" type="ORF">CROQUDRAFT_203003</name>
</gene>
<feature type="transmembrane region" description="Helical" evidence="1">
    <location>
        <begin position="33"/>
        <end position="52"/>
    </location>
</feature>
<dbReference type="Proteomes" id="UP000886653">
    <property type="component" value="Unassembled WGS sequence"/>
</dbReference>
<dbReference type="EMBL" id="MU167329">
    <property type="protein sequence ID" value="KAG0143081.1"/>
    <property type="molecule type" value="Genomic_DNA"/>
</dbReference>
<keyword evidence="3" id="KW-1185">Reference proteome</keyword>
<keyword evidence="1" id="KW-1133">Transmembrane helix</keyword>
<sequence>MYNKTPPNDWFCDSCAVSKGDRSPYQNSLPVSTLYNVFIVSLSSRIAVSIIGRRIL</sequence>
<evidence type="ECO:0000256" key="1">
    <source>
        <dbReference type="SAM" id="Phobius"/>
    </source>
</evidence>
<proteinExistence type="predicted"/>
<name>A0A9P6NAP2_9BASI</name>
<organism evidence="2 3">
    <name type="scientific">Cronartium quercuum f. sp. fusiforme G11</name>
    <dbReference type="NCBI Taxonomy" id="708437"/>
    <lineage>
        <taxon>Eukaryota</taxon>
        <taxon>Fungi</taxon>
        <taxon>Dikarya</taxon>
        <taxon>Basidiomycota</taxon>
        <taxon>Pucciniomycotina</taxon>
        <taxon>Pucciniomycetes</taxon>
        <taxon>Pucciniales</taxon>
        <taxon>Coleosporiaceae</taxon>
        <taxon>Cronartium</taxon>
    </lineage>
</organism>
<accession>A0A9P6NAP2</accession>
<evidence type="ECO:0000313" key="2">
    <source>
        <dbReference type="EMBL" id="KAG0143081.1"/>
    </source>
</evidence>